<evidence type="ECO:0000313" key="7">
    <source>
        <dbReference type="EMBL" id="KRM73912.1"/>
    </source>
</evidence>
<dbReference type="PANTHER" id="PTHR30111">
    <property type="entry name" value="33 KDA CHAPERONIN"/>
    <property type="match status" value="1"/>
</dbReference>
<keyword evidence="1 6" id="KW-0963">Cytoplasm</keyword>
<evidence type="ECO:0000256" key="2">
    <source>
        <dbReference type="ARBA" id="ARBA00022833"/>
    </source>
</evidence>
<accession>A0A0R2B3E4</accession>
<dbReference type="AlphaFoldDB" id="A0A0R2B3E4"/>
<protein>
    <recommendedName>
        <fullName evidence="6">33 kDa chaperonin</fullName>
    </recommendedName>
    <alternativeName>
        <fullName evidence="6">Heat shock protein 33 homolog</fullName>
        <shortName evidence="6">HSP33</shortName>
    </alternativeName>
</protein>
<name>A0A0R2B3E4_SECCO</name>
<gene>
    <name evidence="6" type="primary">hslO</name>
    <name evidence="7" type="ORF">FC82_GL000875</name>
</gene>
<evidence type="ECO:0000313" key="8">
    <source>
        <dbReference type="Proteomes" id="UP000051845"/>
    </source>
</evidence>
<comment type="PTM">
    <text evidence="6">Under oxidizing conditions two disulfide bonds are formed involving the reactive cysteines. Under reducing conditions zinc is bound to the reactive cysteines and the protein is inactive.</text>
</comment>
<comment type="subcellular location">
    <subcellularLocation>
        <location evidence="6">Cytoplasm</location>
    </subcellularLocation>
</comment>
<dbReference type="HAMAP" id="MF_00117">
    <property type="entry name" value="HslO"/>
    <property type="match status" value="1"/>
</dbReference>
<evidence type="ECO:0000256" key="3">
    <source>
        <dbReference type="ARBA" id="ARBA00023157"/>
    </source>
</evidence>
<dbReference type="SUPFAM" id="SSF64397">
    <property type="entry name" value="Hsp33 domain"/>
    <property type="match status" value="1"/>
</dbReference>
<dbReference type="EMBL" id="AYYR01000112">
    <property type="protein sequence ID" value="KRM73912.1"/>
    <property type="molecule type" value="Genomic_DNA"/>
</dbReference>
<dbReference type="Proteomes" id="UP000051845">
    <property type="component" value="Unassembled WGS sequence"/>
</dbReference>
<keyword evidence="3 6" id="KW-1015">Disulfide bond</keyword>
<proteinExistence type="inferred from homology"/>
<dbReference type="CDD" id="cd00498">
    <property type="entry name" value="Hsp33"/>
    <property type="match status" value="1"/>
</dbReference>
<dbReference type="GO" id="GO:0042026">
    <property type="term" value="P:protein refolding"/>
    <property type="evidence" value="ECO:0007669"/>
    <property type="project" value="TreeGrafter"/>
</dbReference>
<dbReference type="GO" id="GO:0051082">
    <property type="term" value="F:unfolded protein binding"/>
    <property type="evidence" value="ECO:0007669"/>
    <property type="project" value="UniProtKB-UniRule"/>
</dbReference>
<comment type="similarity">
    <text evidence="6">Belongs to the HSP33 family.</text>
</comment>
<dbReference type="RefSeq" id="WP_056997344.1">
    <property type="nucleotide sequence ID" value="NZ_AYYR01000112.1"/>
</dbReference>
<dbReference type="InterPro" id="IPR016153">
    <property type="entry name" value="Heat_shock_Hsp33_N"/>
</dbReference>
<evidence type="ECO:0000256" key="4">
    <source>
        <dbReference type="ARBA" id="ARBA00023186"/>
    </source>
</evidence>
<dbReference type="InterPro" id="IPR000397">
    <property type="entry name" value="Heat_shock_Hsp33"/>
</dbReference>
<sequence>MSDYLIKSLVDNDQFRAYAVDATELVREAQRRHDTWAASSAALGRSLVATLLLSSSVLKGEETMTVRINGGGPVGGIVIDGNAKGTVKGYLQEPHVNLPLNDHHKIDVSKAVGVNGFLSVTKDLGLDQPYTGQVPLASGEIGDDFTFYLAQSEQIPSAVGVSVFVNEDNSIQVAGGFLIQVMPDASDDAIAHLEKRLKEVPMVSELLLAGQKPEDMLNLLFGEDNVNLLDKMPVAFKCDCSKAEFAKALASLPTNQLETLINEDHHAETVCHFCRNKYQFSEDELKTILASKKAK</sequence>
<comment type="function">
    <text evidence="6">Redox regulated molecular chaperone. Protects both thermally unfolding and oxidatively damaged proteins from irreversible aggregation. Plays an important role in the bacterial defense system toward oxidative stress.</text>
</comment>
<evidence type="ECO:0000256" key="5">
    <source>
        <dbReference type="ARBA" id="ARBA00023284"/>
    </source>
</evidence>
<keyword evidence="5 6" id="KW-0676">Redox-active center</keyword>
<dbReference type="PIRSF" id="PIRSF005261">
    <property type="entry name" value="Heat_shock_Hsp33"/>
    <property type="match status" value="1"/>
</dbReference>
<organism evidence="7 8">
    <name type="scientific">Secundilactobacillus collinoides DSM 20515 = JCM 1123</name>
    <dbReference type="NCBI Taxonomy" id="1423733"/>
    <lineage>
        <taxon>Bacteria</taxon>
        <taxon>Bacillati</taxon>
        <taxon>Bacillota</taxon>
        <taxon>Bacilli</taxon>
        <taxon>Lactobacillales</taxon>
        <taxon>Lactobacillaceae</taxon>
        <taxon>Secundilactobacillus</taxon>
    </lineage>
</organism>
<feature type="disulfide bond" description="Redox-active" evidence="6">
    <location>
        <begin position="238"/>
        <end position="240"/>
    </location>
</feature>
<dbReference type="Pfam" id="PF01430">
    <property type="entry name" value="HSP33"/>
    <property type="match status" value="1"/>
</dbReference>
<dbReference type="NCBIfam" id="NF001033">
    <property type="entry name" value="PRK00114.1"/>
    <property type="match status" value="1"/>
</dbReference>
<dbReference type="GO" id="GO:0005737">
    <property type="term" value="C:cytoplasm"/>
    <property type="evidence" value="ECO:0007669"/>
    <property type="project" value="UniProtKB-SubCell"/>
</dbReference>
<dbReference type="PANTHER" id="PTHR30111:SF1">
    <property type="entry name" value="33 KDA CHAPERONIN"/>
    <property type="match status" value="1"/>
</dbReference>
<evidence type="ECO:0000256" key="6">
    <source>
        <dbReference type="HAMAP-Rule" id="MF_00117"/>
    </source>
</evidence>
<dbReference type="InterPro" id="IPR016154">
    <property type="entry name" value="Heat_shock_Hsp33_C"/>
</dbReference>
<keyword evidence="2 6" id="KW-0862">Zinc</keyword>
<dbReference type="Gene3D" id="3.90.1280.10">
    <property type="entry name" value="HSP33 redox switch-like"/>
    <property type="match status" value="1"/>
</dbReference>
<reference evidence="7 8" key="1">
    <citation type="journal article" date="2015" name="Genome Announc.">
        <title>Expanding the biotechnology potential of lactobacilli through comparative genomics of 213 strains and associated genera.</title>
        <authorList>
            <person name="Sun Z."/>
            <person name="Harris H.M."/>
            <person name="McCann A."/>
            <person name="Guo C."/>
            <person name="Argimon S."/>
            <person name="Zhang W."/>
            <person name="Yang X."/>
            <person name="Jeffery I.B."/>
            <person name="Cooney J.C."/>
            <person name="Kagawa T.F."/>
            <person name="Liu W."/>
            <person name="Song Y."/>
            <person name="Salvetti E."/>
            <person name="Wrobel A."/>
            <person name="Rasinkangas P."/>
            <person name="Parkhill J."/>
            <person name="Rea M.C."/>
            <person name="O'Sullivan O."/>
            <person name="Ritari J."/>
            <person name="Douillard F.P."/>
            <person name="Paul Ross R."/>
            <person name="Yang R."/>
            <person name="Briner A.E."/>
            <person name="Felis G.E."/>
            <person name="de Vos W.M."/>
            <person name="Barrangou R."/>
            <person name="Klaenhammer T.R."/>
            <person name="Caufield P.W."/>
            <person name="Cui Y."/>
            <person name="Zhang H."/>
            <person name="O'Toole P.W."/>
        </authorList>
    </citation>
    <scope>NUCLEOTIDE SEQUENCE [LARGE SCALE GENOMIC DNA]</scope>
    <source>
        <strain evidence="7 8">DSM 20515</strain>
    </source>
</reference>
<dbReference type="Gene3D" id="3.55.30.10">
    <property type="entry name" value="Hsp33 domain"/>
    <property type="match status" value="1"/>
</dbReference>
<comment type="caution">
    <text evidence="7">The sequence shown here is derived from an EMBL/GenBank/DDBJ whole genome shotgun (WGS) entry which is preliminary data.</text>
</comment>
<evidence type="ECO:0000256" key="1">
    <source>
        <dbReference type="ARBA" id="ARBA00022490"/>
    </source>
</evidence>
<feature type="disulfide bond" description="Redox-active" evidence="6">
    <location>
        <begin position="271"/>
        <end position="274"/>
    </location>
</feature>
<dbReference type="GO" id="GO:0044183">
    <property type="term" value="F:protein folding chaperone"/>
    <property type="evidence" value="ECO:0007669"/>
    <property type="project" value="TreeGrafter"/>
</dbReference>
<dbReference type="SUPFAM" id="SSF118352">
    <property type="entry name" value="HSP33 redox switch-like"/>
    <property type="match status" value="1"/>
</dbReference>
<dbReference type="STRING" id="33960.TY91_14040"/>
<dbReference type="PATRIC" id="fig|1423733.4.peg.921"/>
<keyword evidence="4 6" id="KW-0143">Chaperone</keyword>